<keyword evidence="6" id="KW-0539">Nucleus</keyword>
<dbReference type="Pfam" id="PF04082">
    <property type="entry name" value="Fungal_trans"/>
    <property type="match status" value="1"/>
</dbReference>
<evidence type="ECO:0000313" key="10">
    <source>
        <dbReference type="EMBL" id="VUC31551.1"/>
    </source>
</evidence>
<evidence type="ECO:0000256" key="7">
    <source>
        <dbReference type="PROSITE-ProRule" id="PRU00042"/>
    </source>
</evidence>
<gene>
    <name evidence="10" type="ORF">CLO192961_LOCUS305548</name>
</gene>
<keyword evidence="5" id="KW-0862">Zinc</keyword>
<keyword evidence="2" id="KW-0479">Metal-binding</keyword>
<feature type="region of interest" description="Disordered" evidence="8">
    <location>
        <begin position="82"/>
        <end position="120"/>
    </location>
</feature>
<accession>A0ABY6UNF4</accession>
<dbReference type="PANTHER" id="PTHR40626:SF11">
    <property type="entry name" value="ZINC FINGER PROTEIN YPR022C"/>
    <property type="match status" value="1"/>
</dbReference>
<evidence type="ECO:0000259" key="9">
    <source>
        <dbReference type="PROSITE" id="PS50157"/>
    </source>
</evidence>
<keyword evidence="3" id="KW-0677">Repeat</keyword>
<feature type="domain" description="C2H2-type" evidence="9">
    <location>
        <begin position="17"/>
        <end position="44"/>
    </location>
</feature>
<dbReference type="Gene3D" id="3.30.160.60">
    <property type="entry name" value="Classic Zinc Finger"/>
    <property type="match status" value="2"/>
</dbReference>
<dbReference type="PROSITE" id="PS50157">
    <property type="entry name" value="ZINC_FINGER_C2H2_2"/>
    <property type="match status" value="2"/>
</dbReference>
<dbReference type="InterPro" id="IPR051059">
    <property type="entry name" value="VerF-like"/>
</dbReference>
<organism evidence="10 11">
    <name type="scientific">Bionectria ochroleuca</name>
    <name type="common">Gliocladium roseum</name>
    <dbReference type="NCBI Taxonomy" id="29856"/>
    <lineage>
        <taxon>Eukaryota</taxon>
        <taxon>Fungi</taxon>
        <taxon>Dikarya</taxon>
        <taxon>Ascomycota</taxon>
        <taxon>Pezizomycotina</taxon>
        <taxon>Sordariomycetes</taxon>
        <taxon>Hypocreomycetidae</taxon>
        <taxon>Hypocreales</taxon>
        <taxon>Bionectriaceae</taxon>
        <taxon>Clonostachys</taxon>
    </lineage>
</organism>
<feature type="domain" description="C2H2-type" evidence="9">
    <location>
        <begin position="45"/>
        <end position="68"/>
    </location>
</feature>
<dbReference type="PANTHER" id="PTHR40626">
    <property type="entry name" value="MIP31509P"/>
    <property type="match status" value="1"/>
</dbReference>
<dbReference type="InterPro" id="IPR013087">
    <property type="entry name" value="Znf_C2H2_type"/>
</dbReference>
<comment type="caution">
    <text evidence="10">The sequence shown here is derived from an EMBL/GenBank/DDBJ whole genome shotgun (WGS) entry which is preliminary data.</text>
</comment>
<dbReference type="InterPro" id="IPR036236">
    <property type="entry name" value="Znf_C2H2_sf"/>
</dbReference>
<sequence>MSSTLNPIQKINGTAKFTCAVCCRAFHRPDHLARHVRSHNNVRPFRCEICGRTFGRRDVLLRHADQVHRQNGVRKKDVALLTPAQSNDDFSGDEISSSRKSRSRPKRQCKGESPPATKTVDFVRHSPTSEMVDGIERVASLRGADLDDFVQRLAGVSSYADLNRIFRKQPRPELNETPIRIHPNVLEHHYARHFRIPYTPSSLKASRPYQVTSLSESTFDRLMQSYRENFPFPWIHFPTWDFSAASLLQHHTPDGRLRRSCYGWKRQPNELLLISMLALGASCCQESALALDLYQQVRRGILAWASSAREELLSLDFFQTFIGYLAFGITFGDKSLEELTIGHTVSLRGLVRDAALEKPRAFENEAAVCGCGCCADKNASQWLSWVKVEERKRTFFAYFSLLSSTLMYLDAIAIVDWREIGYELPCGEQVWTADNFSTWSEAFRNDPQQPLFVEAVQHLFDKDASANCQPRACGTHSAKLYECRRQNMDRVLQTELSCFLLITALHCEAFNSRTQPGPYYQDVDTALGKWQIIWTEACSEMSPEEAERLMSCSTAMFNHTQLLLQADIEEARMILKSRKFRKLHILFLFFEGNPQPGYPLNLSWTAEDHGDQLIDNIFFISEQRSAFRRLATCALNALEQSAISVSKESQRINLTLHVAASMFYNIQCLCSWLCFFAHCLDRGLYGGDFAWDDNADAKDSHLLERILSFAQNRKTEFNASYEILSSPDDFDRDKAGRLACDLLDLHHHLFTQCRTWPLFDHVGDALKGRSLAISDWIGGSQGSMDQYALAQ</sequence>
<evidence type="ECO:0000256" key="8">
    <source>
        <dbReference type="SAM" id="MobiDB-lite"/>
    </source>
</evidence>
<dbReference type="SUPFAM" id="SSF57667">
    <property type="entry name" value="beta-beta-alpha zinc fingers"/>
    <property type="match status" value="1"/>
</dbReference>
<evidence type="ECO:0000313" key="11">
    <source>
        <dbReference type="Proteomes" id="UP000766486"/>
    </source>
</evidence>
<evidence type="ECO:0000256" key="6">
    <source>
        <dbReference type="ARBA" id="ARBA00023242"/>
    </source>
</evidence>
<keyword evidence="4 7" id="KW-0863">Zinc-finger</keyword>
<evidence type="ECO:0000256" key="5">
    <source>
        <dbReference type="ARBA" id="ARBA00022833"/>
    </source>
</evidence>
<dbReference type="SMART" id="SM00355">
    <property type="entry name" value="ZnF_C2H2"/>
    <property type="match status" value="2"/>
</dbReference>
<dbReference type="Proteomes" id="UP000766486">
    <property type="component" value="Unassembled WGS sequence"/>
</dbReference>
<evidence type="ECO:0000256" key="1">
    <source>
        <dbReference type="ARBA" id="ARBA00004123"/>
    </source>
</evidence>
<protein>
    <recommendedName>
        <fullName evidence="9">C2H2-type domain-containing protein</fullName>
    </recommendedName>
</protein>
<dbReference type="PROSITE" id="PS00028">
    <property type="entry name" value="ZINC_FINGER_C2H2_1"/>
    <property type="match status" value="2"/>
</dbReference>
<dbReference type="InterPro" id="IPR007219">
    <property type="entry name" value="XnlR_reg_dom"/>
</dbReference>
<evidence type="ECO:0000256" key="4">
    <source>
        <dbReference type="ARBA" id="ARBA00022771"/>
    </source>
</evidence>
<comment type="subcellular location">
    <subcellularLocation>
        <location evidence="1">Nucleus</location>
    </subcellularLocation>
</comment>
<evidence type="ECO:0000256" key="2">
    <source>
        <dbReference type="ARBA" id="ARBA00022723"/>
    </source>
</evidence>
<reference evidence="10 11" key="1">
    <citation type="submission" date="2019-06" db="EMBL/GenBank/DDBJ databases">
        <authorList>
            <person name="Broberg M."/>
        </authorList>
    </citation>
    <scope>NUCLEOTIDE SEQUENCE [LARGE SCALE GENOMIC DNA]</scope>
</reference>
<dbReference type="EMBL" id="CABFNS010000833">
    <property type="protein sequence ID" value="VUC31551.1"/>
    <property type="molecule type" value="Genomic_DNA"/>
</dbReference>
<proteinExistence type="predicted"/>
<evidence type="ECO:0000256" key="3">
    <source>
        <dbReference type="ARBA" id="ARBA00022737"/>
    </source>
</evidence>
<name>A0ABY6UNF4_BIOOC</name>
<feature type="compositionally biased region" description="Basic residues" evidence="8">
    <location>
        <begin position="99"/>
        <end position="108"/>
    </location>
</feature>
<keyword evidence="11" id="KW-1185">Reference proteome</keyword>